<reference evidence="2" key="1">
    <citation type="submission" date="2015-08" db="EMBL/GenBank/DDBJ databases">
        <title>Vibrio galatheae sp. nov., a novel member of the Vibrionaceae family isolated from the Solomon Islands.</title>
        <authorList>
            <person name="Giubergia S."/>
            <person name="Machado H."/>
            <person name="Mateiu R.V."/>
            <person name="Gram L."/>
        </authorList>
    </citation>
    <scope>NUCLEOTIDE SEQUENCE [LARGE SCALE GENOMIC DNA]</scope>
    <source>
        <strain evidence="2">DSM 19134</strain>
    </source>
</reference>
<comment type="caution">
    <text evidence="1">The sequence shown here is derived from an EMBL/GenBank/DDBJ whole genome shotgun (WGS) entry which is preliminary data.</text>
</comment>
<protein>
    <submittedName>
        <fullName evidence="1">Uncharacterized protein</fullName>
    </submittedName>
</protein>
<dbReference type="PATRIC" id="fig|171383.3.peg.996"/>
<dbReference type="AlphaFoldDB" id="A0A0M0I6B7"/>
<gene>
    <name evidence="1" type="ORF">AKJ31_04815</name>
</gene>
<dbReference type="EMBL" id="LHPI01000001">
    <property type="protein sequence ID" value="KOO09677.1"/>
    <property type="molecule type" value="Genomic_DNA"/>
</dbReference>
<sequence>MQWLTYKTPMLSAPQQPLKFNNKRFTKFAVVHQNQRAPNLKTPNHRAFWNKRFLTTILAVQTQIR</sequence>
<organism evidence="1 2">
    <name type="scientific">Vibrio hepatarius</name>
    <dbReference type="NCBI Taxonomy" id="171383"/>
    <lineage>
        <taxon>Bacteria</taxon>
        <taxon>Pseudomonadati</taxon>
        <taxon>Pseudomonadota</taxon>
        <taxon>Gammaproteobacteria</taxon>
        <taxon>Vibrionales</taxon>
        <taxon>Vibrionaceae</taxon>
        <taxon>Vibrio</taxon>
        <taxon>Vibrio oreintalis group</taxon>
    </lineage>
</organism>
<evidence type="ECO:0000313" key="1">
    <source>
        <dbReference type="EMBL" id="KOO09677.1"/>
    </source>
</evidence>
<dbReference type="Proteomes" id="UP000037530">
    <property type="component" value="Unassembled WGS sequence"/>
</dbReference>
<proteinExistence type="predicted"/>
<evidence type="ECO:0000313" key="2">
    <source>
        <dbReference type="Proteomes" id="UP000037530"/>
    </source>
</evidence>
<name>A0A0M0I6B7_9VIBR</name>
<accession>A0A0M0I6B7</accession>
<keyword evidence="2" id="KW-1185">Reference proteome</keyword>